<name>A0A250XCP7_9CHLO</name>
<dbReference type="Gene3D" id="1.25.40.10">
    <property type="entry name" value="Tetratricopeptide repeat domain"/>
    <property type="match status" value="1"/>
</dbReference>
<accession>A0A250XCP7</accession>
<dbReference type="Pfam" id="PF08238">
    <property type="entry name" value="Sel1"/>
    <property type="match status" value="2"/>
</dbReference>
<organism evidence="2 3">
    <name type="scientific">Chlamydomonas eustigma</name>
    <dbReference type="NCBI Taxonomy" id="1157962"/>
    <lineage>
        <taxon>Eukaryota</taxon>
        <taxon>Viridiplantae</taxon>
        <taxon>Chlorophyta</taxon>
        <taxon>core chlorophytes</taxon>
        <taxon>Chlorophyceae</taxon>
        <taxon>CS clade</taxon>
        <taxon>Chlamydomonadales</taxon>
        <taxon>Chlamydomonadaceae</taxon>
        <taxon>Chlamydomonas</taxon>
    </lineage>
</organism>
<keyword evidence="3" id="KW-1185">Reference proteome</keyword>
<dbReference type="InterPro" id="IPR011990">
    <property type="entry name" value="TPR-like_helical_dom_sf"/>
</dbReference>
<evidence type="ECO:0000313" key="2">
    <source>
        <dbReference type="EMBL" id="GAX80851.1"/>
    </source>
</evidence>
<feature type="region of interest" description="Disordered" evidence="1">
    <location>
        <begin position="471"/>
        <end position="515"/>
    </location>
</feature>
<proteinExistence type="predicted"/>
<evidence type="ECO:0000313" key="3">
    <source>
        <dbReference type="Proteomes" id="UP000232323"/>
    </source>
</evidence>
<dbReference type="EMBL" id="BEGY01000057">
    <property type="protein sequence ID" value="GAX80851.1"/>
    <property type="molecule type" value="Genomic_DNA"/>
</dbReference>
<protein>
    <submittedName>
        <fullName evidence="2">Uncharacterized protein</fullName>
    </submittedName>
</protein>
<feature type="region of interest" description="Disordered" evidence="1">
    <location>
        <begin position="181"/>
        <end position="237"/>
    </location>
</feature>
<comment type="caution">
    <text evidence="2">The sequence shown here is derived from an EMBL/GenBank/DDBJ whole genome shotgun (WGS) entry which is preliminary data.</text>
</comment>
<evidence type="ECO:0000256" key="1">
    <source>
        <dbReference type="SAM" id="MobiDB-lite"/>
    </source>
</evidence>
<dbReference type="SUPFAM" id="SSF81901">
    <property type="entry name" value="HCP-like"/>
    <property type="match status" value="1"/>
</dbReference>
<dbReference type="InterPro" id="IPR006597">
    <property type="entry name" value="Sel1-like"/>
</dbReference>
<reference evidence="2 3" key="1">
    <citation type="submission" date="2017-08" db="EMBL/GenBank/DDBJ databases">
        <title>Acidophilic green algal genome provides insights into adaptation to an acidic environment.</title>
        <authorList>
            <person name="Hirooka S."/>
            <person name="Hirose Y."/>
            <person name="Kanesaki Y."/>
            <person name="Higuchi S."/>
            <person name="Fujiwara T."/>
            <person name="Onuma R."/>
            <person name="Era A."/>
            <person name="Ohbayashi R."/>
            <person name="Uzuka A."/>
            <person name="Nozaki H."/>
            <person name="Yoshikawa H."/>
            <person name="Miyagishima S.Y."/>
        </authorList>
    </citation>
    <scope>NUCLEOTIDE SEQUENCE [LARGE SCALE GENOMIC DNA]</scope>
    <source>
        <strain evidence="2 3">NIES-2499</strain>
    </source>
</reference>
<feature type="compositionally biased region" description="Polar residues" evidence="1">
    <location>
        <begin position="255"/>
        <end position="287"/>
    </location>
</feature>
<feature type="compositionally biased region" description="Polar residues" evidence="1">
    <location>
        <begin position="471"/>
        <end position="486"/>
    </location>
</feature>
<dbReference type="SMART" id="SM00671">
    <property type="entry name" value="SEL1"/>
    <property type="match status" value="2"/>
</dbReference>
<feature type="compositionally biased region" description="Polar residues" evidence="1">
    <location>
        <begin position="206"/>
        <end position="223"/>
    </location>
</feature>
<dbReference type="Proteomes" id="UP000232323">
    <property type="component" value="Unassembled WGS sequence"/>
</dbReference>
<feature type="region of interest" description="Disordered" evidence="1">
    <location>
        <begin position="252"/>
        <end position="287"/>
    </location>
</feature>
<dbReference type="AlphaFoldDB" id="A0A250XCP7"/>
<feature type="region of interest" description="Disordered" evidence="1">
    <location>
        <begin position="707"/>
        <end position="729"/>
    </location>
</feature>
<gene>
    <name evidence="2" type="ORF">CEUSTIGMA_g8286.t1</name>
</gene>
<sequence>MNSDVEQAASENFFLVKTICEAADAWALDRLGHNYVRINNKTIEIRSLWSRWSTSNRSRAAVASEAQSRGAVLAAIKHSNIKMKRCQERLDRYIRRGLFLRTAYQAAQKVLKVLSDVDCVLSVTLIEGESPRSPAVGPKIQTQKASTNSAQKAYVISQQTASKAAETKYLEDLSPAAPSVLLRTSQREQEKSLSLTPLKTSKDSTTHAAASLTRNVDPSSPVTLPSPRDTNPLAKPGFVVHIPGAEKAVQEQALAPSSSRPITQSQNQHLHTTSLEPQKSLNPTINDQRSDVRFGSVIPQIHSALSLEADGTVMLGGQRYMVVMAQNVGSTASILPGSANAYLVSVPQQQQQKWQQNITSEAQNAADQHLFTLPRMPVIDDAIAIPARAAPRIPMNAQQGKVDVAARDTPSKDQVQTLKRGRPNMSITYPLSTLRALAAAGLKAEDARQLLAQFGPGSATAALQASGHVPQSTVLTTSSPGKTPASSHVAIPHTTMKSSMGAISDGSSRDDLNLPQDEKTSALSQVPMLATTHVDAAVSAAMNQDEAVAEAVAASRVVMPHLDMQQESRRSLWARLPAPGQGSTLWGRNRLRPAVYDTPSRSRGAASSARVYHVSKQEHSTSSPLQLHGISPLIKSQWQHRPTLLQYSLPGCTSGRVETMDSKVLQVLDTYVAPTASLVYQGLMASRVARGVAPAAVGDMSPQTIYARDGGSMRGDVSTNDDWVREGEGMSVPSRAGRLMVTSPPSLQHREHSQYSPPGAAVGQTVQQTGRAGEEEPAAYYEDTSLITLEGRRNDMSAESQVPSSVEGKEEESSILAVRLYAAELSKRTQGGDLEAMEELGGMVRVGMPGLPAQPEVARGLLLIAAEAGSASACISVGEMYEGGEGGSSDPDQALKWYQQGQRILQDGAEGNA</sequence>